<dbReference type="AlphaFoldDB" id="A0AB39QGQ0"/>
<dbReference type="SUPFAM" id="SSF52777">
    <property type="entry name" value="CoA-dependent acyltransferases"/>
    <property type="match status" value="1"/>
</dbReference>
<organism evidence="2">
    <name type="scientific">Streptomyces sp. R39</name>
    <dbReference type="NCBI Taxonomy" id="3238631"/>
    <lineage>
        <taxon>Bacteria</taxon>
        <taxon>Bacillati</taxon>
        <taxon>Actinomycetota</taxon>
        <taxon>Actinomycetes</taxon>
        <taxon>Kitasatosporales</taxon>
        <taxon>Streptomycetaceae</taxon>
        <taxon>Streptomyces</taxon>
    </lineage>
</organism>
<accession>A0AB39QGQ0</accession>
<protein>
    <submittedName>
        <fullName evidence="2">Uncharacterized protein</fullName>
    </submittedName>
</protein>
<keyword evidence="1" id="KW-0812">Transmembrane</keyword>
<keyword evidence="1" id="KW-0472">Membrane</keyword>
<gene>
    <name evidence="2" type="ORF">AB5J52_03780</name>
</gene>
<keyword evidence="1" id="KW-1133">Transmembrane helix</keyword>
<feature type="transmembrane region" description="Helical" evidence="1">
    <location>
        <begin position="12"/>
        <end position="35"/>
    </location>
</feature>
<name>A0AB39QGQ0_9ACTN</name>
<proteinExistence type="predicted"/>
<sequence>MTTIPVAVPDGLLAGAVANSVTPFALLFSAPAIVLQHCLRSDQVVISFPEAGPERVEHEGVVTALRGALAVANAALVFTQGLAFRRHSAAIARDPGLVPAVAR</sequence>
<reference evidence="2" key="1">
    <citation type="submission" date="2024-07" db="EMBL/GenBank/DDBJ databases">
        <authorList>
            <person name="Yu S.T."/>
        </authorList>
    </citation>
    <scope>NUCLEOTIDE SEQUENCE</scope>
    <source>
        <strain evidence="2">R39</strain>
    </source>
</reference>
<evidence type="ECO:0000313" key="2">
    <source>
        <dbReference type="EMBL" id="XDQ41467.1"/>
    </source>
</evidence>
<dbReference type="RefSeq" id="WP_369221118.1">
    <property type="nucleotide sequence ID" value="NZ_CP163441.1"/>
</dbReference>
<evidence type="ECO:0000256" key="1">
    <source>
        <dbReference type="SAM" id="Phobius"/>
    </source>
</evidence>
<dbReference type="EMBL" id="CP163441">
    <property type="protein sequence ID" value="XDQ41467.1"/>
    <property type="molecule type" value="Genomic_DNA"/>
</dbReference>